<evidence type="ECO:0000313" key="4">
    <source>
        <dbReference type="Proteomes" id="UP001140949"/>
    </source>
</evidence>
<dbReference type="InterPro" id="IPR050411">
    <property type="entry name" value="AlphaKG_dependent_hydroxylases"/>
</dbReference>
<dbReference type="GO" id="GO:0016491">
    <property type="term" value="F:oxidoreductase activity"/>
    <property type="evidence" value="ECO:0007669"/>
    <property type="project" value="UniProtKB-KW"/>
</dbReference>
<sequence length="307" mass="34314">MGFTEGHVEEEREFHGRVFPKTLLPPSEGGRNSCGELVELVAEERVRLSELLGEHGAVLLRGFAVGSAEEFSSVVEAFGWDEYVFDGANRTEVAERVYTASAAPLHVVIPFHHEMAMIKEFPRKIFFYCLQPAPEGGQTSIIRSDVIVEKLQEKVPQVVEKLERCGLKTILRARRESWQRMLKTDDRAEAEKRALETLACNSVQFNSDGGADFIYGPINPIKEFNGNKVLFNIILGYENVERSTYITFADGSPLPSDATDAVSKIIDENNVDINWQKGDVLLVDNLGVQHARRPGKPPRTVLVSLSR</sequence>
<dbReference type="Pfam" id="PF02668">
    <property type="entry name" value="TauD"/>
    <property type="match status" value="1"/>
</dbReference>
<dbReference type="InterPro" id="IPR003819">
    <property type="entry name" value="TauD/TfdA-like"/>
</dbReference>
<accession>A0AAX6FJ37</accession>
<organism evidence="3 4">
    <name type="scientific">Iris pallida</name>
    <name type="common">Sweet iris</name>
    <dbReference type="NCBI Taxonomy" id="29817"/>
    <lineage>
        <taxon>Eukaryota</taxon>
        <taxon>Viridiplantae</taxon>
        <taxon>Streptophyta</taxon>
        <taxon>Embryophyta</taxon>
        <taxon>Tracheophyta</taxon>
        <taxon>Spermatophyta</taxon>
        <taxon>Magnoliopsida</taxon>
        <taxon>Liliopsida</taxon>
        <taxon>Asparagales</taxon>
        <taxon>Iridaceae</taxon>
        <taxon>Iridoideae</taxon>
        <taxon>Irideae</taxon>
        <taxon>Iris</taxon>
    </lineage>
</organism>
<gene>
    <name evidence="3" type="ORF">M6B38_416415</name>
</gene>
<dbReference type="PANTHER" id="PTHR10696">
    <property type="entry name" value="GAMMA-BUTYROBETAINE HYDROXYLASE-RELATED"/>
    <property type="match status" value="1"/>
</dbReference>
<dbReference type="Gene3D" id="3.60.130.10">
    <property type="entry name" value="Clavaminate synthase-like"/>
    <property type="match status" value="1"/>
</dbReference>
<reference evidence="3" key="1">
    <citation type="journal article" date="2023" name="GigaByte">
        <title>Genome assembly of the bearded iris, Iris pallida Lam.</title>
        <authorList>
            <person name="Bruccoleri R.E."/>
            <person name="Oakeley E.J."/>
            <person name="Faust A.M.E."/>
            <person name="Altorfer M."/>
            <person name="Dessus-Babus S."/>
            <person name="Burckhardt D."/>
            <person name="Oertli M."/>
            <person name="Naumann U."/>
            <person name="Petersen F."/>
            <person name="Wong J."/>
        </authorList>
    </citation>
    <scope>NUCLEOTIDE SEQUENCE</scope>
    <source>
        <strain evidence="3">GSM-AAB239-AS_SAM_17_03QT</strain>
    </source>
</reference>
<comment type="caution">
    <text evidence="3">The sequence shown here is derived from an EMBL/GenBank/DDBJ whole genome shotgun (WGS) entry which is preliminary data.</text>
</comment>
<evidence type="ECO:0000259" key="2">
    <source>
        <dbReference type="Pfam" id="PF02668"/>
    </source>
</evidence>
<keyword evidence="4" id="KW-1185">Reference proteome</keyword>
<keyword evidence="1" id="KW-0560">Oxidoreductase</keyword>
<dbReference type="SUPFAM" id="SSF51197">
    <property type="entry name" value="Clavaminate synthase-like"/>
    <property type="match status" value="1"/>
</dbReference>
<name>A0AAX6FJ37_IRIPA</name>
<dbReference type="InterPro" id="IPR042098">
    <property type="entry name" value="TauD-like_sf"/>
</dbReference>
<dbReference type="PANTHER" id="PTHR10696:SF21">
    <property type="entry name" value="TAUD_TFDA-LIKE DOMAIN-CONTAINING PROTEIN"/>
    <property type="match status" value="1"/>
</dbReference>
<proteinExistence type="predicted"/>
<protein>
    <submittedName>
        <fullName evidence="3">Clavaminate synthase-like protein</fullName>
    </submittedName>
</protein>
<feature type="domain" description="TauD/TfdA-like" evidence="2">
    <location>
        <begin position="38"/>
        <end position="301"/>
    </location>
</feature>
<evidence type="ECO:0000313" key="3">
    <source>
        <dbReference type="EMBL" id="KAJ6816369.1"/>
    </source>
</evidence>
<dbReference type="EMBL" id="JANAVB010028198">
    <property type="protein sequence ID" value="KAJ6816369.1"/>
    <property type="molecule type" value="Genomic_DNA"/>
</dbReference>
<reference evidence="3" key="2">
    <citation type="submission" date="2023-04" db="EMBL/GenBank/DDBJ databases">
        <authorList>
            <person name="Bruccoleri R.E."/>
            <person name="Oakeley E.J."/>
            <person name="Faust A.-M."/>
            <person name="Dessus-Babus S."/>
            <person name="Altorfer M."/>
            <person name="Burckhardt D."/>
            <person name="Oertli M."/>
            <person name="Naumann U."/>
            <person name="Petersen F."/>
            <person name="Wong J."/>
        </authorList>
    </citation>
    <scope>NUCLEOTIDE SEQUENCE</scope>
    <source>
        <strain evidence="3">GSM-AAB239-AS_SAM_17_03QT</strain>
        <tissue evidence="3">Leaf</tissue>
    </source>
</reference>
<dbReference type="AlphaFoldDB" id="A0AAX6FJ37"/>
<dbReference type="Proteomes" id="UP001140949">
    <property type="component" value="Unassembled WGS sequence"/>
</dbReference>
<evidence type="ECO:0000256" key="1">
    <source>
        <dbReference type="ARBA" id="ARBA00023002"/>
    </source>
</evidence>